<organism evidence="1 2">
    <name type="scientific">Scleroderma citrinum Foug A</name>
    <dbReference type="NCBI Taxonomy" id="1036808"/>
    <lineage>
        <taxon>Eukaryota</taxon>
        <taxon>Fungi</taxon>
        <taxon>Dikarya</taxon>
        <taxon>Basidiomycota</taxon>
        <taxon>Agaricomycotina</taxon>
        <taxon>Agaricomycetes</taxon>
        <taxon>Agaricomycetidae</taxon>
        <taxon>Boletales</taxon>
        <taxon>Sclerodermatineae</taxon>
        <taxon>Sclerodermataceae</taxon>
        <taxon>Scleroderma</taxon>
    </lineage>
</organism>
<name>A0A0C3D591_9AGAM</name>
<reference evidence="1 2" key="1">
    <citation type="submission" date="2014-04" db="EMBL/GenBank/DDBJ databases">
        <authorList>
            <consortium name="DOE Joint Genome Institute"/>
            <person name="Kuo A."/>
            <person name="Kohler A."/>
            <person name="Nagy L.G."/>
            <person name="Floudas D."/>
            <person name="Copeland A."/>
            <person name="Barry K.W."/>
            <person name="Cichocki N."/>
            <person name="Veneault-Fourrey C."/>
            <person name="LaButti K."/>
            <person name="Lindquist E.A."/>
            <person name="Lipzen A."/>
            <person name="Lundell T."/>
            <person name="Morin E."/>
            <person name="Murat C."/>
            <person name="Sun H."/>
            <person name="Tunlid A."/>
            <person name="Henrissat B."/>
            <person name="Grigoriev I.V."/>
            <person name="Hibbett D.S."/>
            <person name="Martin F."/>
            <person name="Nordberg H.P."/>
            <person name="Cantor M.N."/>
            <person name="Hua S.X."/>
        </authorList>
    </citation>
    <scope>NUCLEOTIDE SEQUENCE [LARGE SCALE GENOMIC DNA]</scope>
    <source>
        <strain evidence="1 2">Foug A</strain>
    </source>
</reference>
<reference evidence="2" key="2">
    <citation type="submission" date="2015-01" db="EMBL/GenBank/DDBJ databases">
        <title>Evolutionary Origins and Diversification of the Mycorrhizal Mutualists.</title>
        <authorList>
            <consortium name="DOE Joint Genome Institute"/>
            <consortium name="Mycorrhizal Genomics Consortium"/>
            <person name="Kohler A."/>
            <person name="Kuo A."/>
            <person name="Nagy L.G."/>
            <person name="Floudas D."/>
            <person name="Copeland A."/>
            <person name="Barry K.W."/>
            <person name="Cichocki N."/>
            <person name="Veneault-Fourrey C."/>
            <person name="LaButti K."/>
            <person name="Lindquist E.A."/>
            <person name="Lipzen A."/>
            <person name="Lundell T."/>
            <person name="Morin E."/>
            <person name="Murat C."/>
            <person name="Riley R."/>
            <person name="Ohm R."/>
            <person name="Sun H."/>
            <person name="Tunlid A."/>
            <person name="Henrissat B."/>
            <person name="Grigoriev I.V."/>
            <person name="Hibbett D.S."/>
            <person name="Martin F."/>
        </authorList>
    </citation>
    <scope>NUCLEOTIDE SEQUENCE [LARGE SCALE GENOMIC DNA]</scope>
    <source>
        <strain evidence="2">Foug A</strain>
    </source>
</reference>
<dbReference type="Proteomes" id="UP000053989">
    <property type="component" value="Unassembled WGS sequence"/>
</dbReference>
<dbReference type="InParanoid" id="A0A0C3D591"/>
<dbReference type="EMBL" id="KN822125">
    <property type="protein sequence ID" value="KIM55965.1"/>
    <property type="molecule type" value="Genomic_DNA"/>
</dbReference>
<dbReference type="AlphaFoldDB" id="A0A0C3D591"/>
<evidence type="ECO:0000313" key="1">
    <source>
        <dbReference type="EMBL" id="KIM55965.1"/>
    </source>
</evidence>
<dbReference type="HOGENOM" id="CLU_3070011_0_0_1"/>
<evidence type="ECO:0000313" key="2">
    <source>
        <dbReference type="Proteomes" id="UP000053989"/>
    </source>
</evidence>
<keyword evidence="2" id="KW-1185">Reference proteome</keyword>
<sequence length="53" mass="6264">MVQRTRILVPPWLRTWLGSILVGNKKNMVMCEDGQMLRLCDFADNERDYHLAE</sequence>
<accession>A0A0C3D591</accession>
<gene>
    <name evidence="1" type="ORF">SCLCIDRAFT_1148720</name>
</gene>
<proteinExistence type="predicted"/>
<protein>
    <submittedName>
        <fullName evidence="1">Uncharacterized protein</fullName>
    </submittedName>
</protein>